<dbReference type="PRINTS" id="PR00723">
    <property type="entry name" value="SUBTILISIN"/>
</dbReference>
<dbReference type="Pfam" id="PF00082">
    <property type="entry name" value="Peptidase_S8"/>
    <property type="match status" value="2"/>
</dbReference>
<feature type="domain" description="Peptidase S8/S53" evidence="6">
    <location>
        <begin position="473"/>
        <end position="598"/>
    </location>
</feature>
<dbReference type="SUPFAM" id="SSF52743">
    <property type="entry name" value="Subtilisin-like"/>
    <property type="match status" value="1"/>
</dbReference>
<evidence type="ECO:0000313" key="7">
    <source>
        <dbReference type="EMBL" id="EDQ04049.1"/>
    </source>
</evidence>
<dbReference type="InterPro" id="IPR000209">
    <property type="entry name" value="Peptidase_S8/S53_dom"/>
</dbReference>
<evidence type="ECO:0000259" key="6">
    <source>
        <dbReference type="Pfam" id="PF00082"/>
    </source>
</evidence>
<feature type="active site" description="Charge relay system" evidence="5">
    <location>
        <position position="125"/>
    </location>
</feature>
<proteinExistence type="inferred from homology"/>
<sequence>MAGQDQREMMSMAIERGEVAASSETPTADQITKRVLIELKSSELIDELQNVSLSHVSGNIYSATVALSHLADLEQEVEVDAIEAGRRWYPMLDTSLSETRADIVHTGSGTATGRTGEGVIVGIIDFGFDFTLDDFRNADGSSRAAFLWDQRLVPRAGEAQPNDFPYGTEYSRADIDAALGSSNPFQAIRHDPGVASHGTHVASTAVGNGRSSDAAFPAGRFIGAAPGATIIFVQPNSGDQSTSFTDSSNVADAVAYIFHKAQEMQMPCVINMSLGQNGGSHDGESIVERAIDRLVVPSGRAFVSAAGNEHVWRGHASGTLAQGDTRTLRWKVGGGMPVPNGGSTGSGIDRTPSEMEIWYSSRDRFRVTLTDPLGNTATSVEPDGTPLLVQLNATSNVFLDSERFTTLNGNSRIYIEIEPAGIGQSVTPGEWRVEIEALEAADGRFDAWIERDTRDPNNNFADQSFFVGSDFDPVSTLGTPATTHRALAVANYDHRLLAPNDSSSRGPTRNGLHKPEIAAPGTAVIAACSFGGRPDGNGGMHPMRVSKSGTSMAAPHVAGIVALLFEEMPDLSAAQAARILEATADNPDGVTDFDISWGYGRINAQRALALLRNPNQSGQSATS</sequence>
<protein>
    <submittedName>
        <fullName evidence="7">Peptidase S8 and S53, subtilisin, kexin, sedolisin</fullName>
    </submittedName>
</protein>
<feature type="active site" description="Charge relay system" evidence="5">
    <location>
        <position position="197"/>
    </location>
</feature>
<accession>A0ABP2D751</accession>
<evidence type="ECO:0000256" key="2">
    <source>
        <dbReference type="ARBA" id="ARBA00022670"/>
    </source>
</evidence>
<dbReference type="PANTHER" id="PTHR43806">
    <property type="entry name" value="PEPTIDASE S8"/>
    <property type="match status" value="1"/>
</dbReference>
<organism evidence="7 8">
    <name type="scientific">Sulfitobacter indolifex HEL-45</name>
    <dbReference type="NCBI Taxonomy" id="391624"/>
    <lineage>
        <taxon>Bacteria</taxon>
        <taxon>Pseudomonadati</taxon>
        <taxon>Pseudomonadota</taxon>
        <taxon>Alphaproteobacteria</taxon>
        <taxon>Rhodobacterales</taxon>
        <taxon>Roseobacteraceae</taxon>
        <taxon>Sulfitobacter</taxon>
    </lineage>
</organism>
<dbReference type="PROSITE" id="PS00137">
    <property type="entry name" value="SUBTILASE_HIS"/>
    <property type="match status" value="1"/>
</dbReference>
<dbReference type="InterPro" id="IPR015500">
    <property type="entry name" value="Peptidase_S8_subtilisin-rel"/>
</dbReference>
<dbReference type="CDD" id="cd07478">
    <property type="entry name" value="Peptidases_S8_CspA-like"/>
    <property type="match status" value="1"/>
</dbReference>
<dbReference type="InterPro" id="IPR022398">
    <property type="entry name" value="Peptidase_S8_His-AS"/>
</dbReference>
<keyword evidence="2 5" id="KW-0645">Protease</keyword>
<keyword evidence="3 5" id="KW-0378">Hydrolase</keyword>
<comment type="similarity">
    <text evidence="1 5">Belongs to the peptidase S8 family.</text>
</comment>
<gene>
    <name evidence="7" type="ORF">OIHEL45_11965</name>
</gene>
<dbReference type="InterPro" id="IPR036852">
    <property type="entry name" value="Peptidase_S8/S53_dom_sf"/>
</dbReference>
<dbReference type="Proteomes" id="UP000003257">
    <property type="component" value="Unassembled WGS sequence"/>
</dbReference>
<dbReference type="PROSITE" id="PS51892">
    <property type="entry name" value="SUBTILASE"/>
    <property type="match status" value="1"/>
</dbReference>
<dbReference type="Gene3D" id="3.40.50.200">
    <property type="entry name" value="Peptidase S8/S53 domain"/>
    <property type="match status" value="1"/>
</dbReference>
<feature type="domain" description="Peptidase S8/S53" evidence="6">
    <location>
        <begin position="116"/>
        <end position="313"/>
    </location>
</feature>
<reference evidence="7 8" key="1">
    <citation type="submission" date="2007-11" db="EMBL/GenBank/DDBJ databases">
        <authorList>
            <person name="Wagner-Dobler I."/>
            <person name="Ferriera S."/>
            <person name="Johnson J."/>
            <person name="Kravitz S."/>
            <person name="Beeson K."/>
            <person name="Sutton G."/>
            <person name="Rogers Y.-H."/>
            <person name="Friedman R."/>
            <person name="Frazier M."/>
            <person name="Venter J.C."/>
        </authorList>
    </citation>
    <scope>NUCLEOTIDE SEQUENCE [LARGE SCALE GENOMIC DNA]</scope>
    <source>
        <strain evidence="7 8">HEL-45</strain>
    </source>
</reference>
<dbReference type="InterPro" id="IPR023828">
    <property type="entry name" value="Peptidase_S8_Ser-AS"/>
</dbReference>
<keyword evidence="4 5" id="KW-0720">Serine protease</keyword>
<dbReference type="InterPro" id="IPR034045">
    <property type="entry name" value="Pep_S8_CspA-like"/>
</dbReference>
<comment type="caution">
    <text evidence="7">The sequence shown here is derived from an EMBL/GenBank/DDBJ whole genome shotgun (WGS) entry which is preliminary data.</text>
</comment>
<dbReference type="Gene3D" id="2.60.120.1290">
    <property type="match status" value="1"/>
</dbReference>
<dbReference type="EMBL" id="ABID01000005">
    <property type="protein sequence ID" value="EDQ04049.1"/>
    <property type="molecule type" value="Genomic_DNA"/>
</dbReference>
<dbReference type="InterPro" id="IPR050131">
    <property type="entry name" value="Peptidase_S8_subtilisin-like"/>
</dbReference>
<evidence type="ECO:0000256" key="4">
    <source>
        <dbReference type="ARBA" id="ARBA00022825"/>
    </source>
</evidence>
<evidence type="ECO:0000256" key="1">
    <source>
        <dbReference type="ARBA" id="ARBA00011073"/>
    </source>
</evidence>
<evidence type="ECO:0000313" key="8">
    <source>
        <dbReference type="Proteomes" id="UP000003257"/>
    </source>
</evidence>
<dbReference type="PROSITE" id="PS00138">
    <property type="entry name" value="SUBTILASE_SER"/>
    <property type="match status" value="1"/>
</dbReference>
<feature type="active site" description="Charge relay system" evidence="5">
    <location>
        <position position="551"/>
    </location>
</feature>
<evidence type="ECO:0000256" key="5">
    <source>
        <dbReference type="PROSITE-ProRule" id="PRU01240"/>
    </source>
</evidence>
<keyword evidence="8" id="KW-1185">Reference proteome</keyword>
<dbReference type="PANTHER" id="PTHR43806:SF11">
    <property type="entry name" value="CEREVISIN-RELATED"/>
    <property type="match status" value="1"/>
</dbReference>
<name>A0ABP2D751_9RHOB</name>
<evidence type="ECO:0000256" key="3">
    <source>
        <dbReference type="ARBA" id="ARBA00022801"/>
    </source>
</evidence>